<dbReference type="SUPFAM" id="SSF53335">
    <property type="entry name" value="S-adenosyl-L-methionine-dependent methyltransferases"/>
    <property type="match status" value="1"/>
</dbReference>
<dbReference type="InterPro" id="IPR042086">
    <property type="entry name" value="MeTrfase_capping"/>
</dbReference>
<dbReference type="EMBL" id="CM000769">
    <property type="protein sequence ID" value="KXG19886.1"/>
    <property type="molecule type" value="Genomic_DNA"/>
</dbReference>
<dbReference type="InParanoid" id="A0A194YJW2"/>
<dbReference type="Proteomes" id="UP000000768">
    <property type="component" value="Chromosome 10"/>
</dbReference>
<evidence type="ECO:0000256" key="3">
    <source>
        <dbReference type="ARBA" id="ARBA00022842"/>
    </source>
</evidence>
<dbReference type="ExpressionAtlas" id="A0A194YJW2">
    <property type="expression patterns" value="baseline and differential"/>
</dbReference>
<evidence type="ECO:0000313" key="6">
    <source>
        <dbReference type="Proteomes" id="UP000000768"/>
    </source>
</evidence>
<keyword evidence="3" id="KW-0460">Magnesium</keyword>
<dbReference type="GO" id="GO:0008757">
    <property type="term" value="F:S-adenosylmethionine-dependent methyltransferase activity"/>
    <property type="evidence" value="ECO:0000318"/>
    <property type="project" value="GO_Central"/>
</dbReference>
<reference evidence="6" key="2">
    <citation type="journal article" date="2018" name="Plant J.">
        <title>The Sorghum bicolor reference genome: improved assembly, gene annotations, a transcriptome atlas, and signatures of genome organization.</title>
        <authorList>
            <person name="McCormick R.F."/>
            <person name="Truong S.K."/>
            <person name="Sreedasyam A."/>
            <person name="Jenkins J."/>
            <person name="Shu S."/>
            <person name="Sims D."/>
            <person name="Kennedy M."/>
            <person name="Amirebrahimi M."/>
            <person name="Weers B.D."/>
            <person name="McKinley B."/>
            <person name="Mattison A."/>
            <person name="Morishige D.T."/>
            <person name="Grimwood J."/>
            <person name="Schmutz J."/>
            <person name="Mullet J.E."/>
        </authorList>
    </citation>
    <scope>NUCLEOTIDE SEQUENCE [LARGE SCALE GENOMIC DNA]</scope>
    <source>
        <strain evidence="6">cv. BTx623</strain>
    </source>
</reference>
<dbReference type="Gene3D" id="3.40.50.150">
    <property type="entry name" value="Vaccinia Virus protein VP39"/>
    <property type="match status" value="1"/>
</dbReference>
<dbReference type="InterPro" id="IPR005299">
    <property type="entry name" value="MeTrfase_7"/>
</dbReference>
<sequence>MACEQSSHMNQGEGEKSYARNSSIQSAAQKWMNPVVEEAVTDLMKKFSNASGSMVIADLGCGSGPNAIALASMAVDAIFRHRGHDEQVPPELCVLLNDLPDNDFSSVAKHLVAFQEDAPSFGPVLTAIVPGSFYKRLFIGSSLHLVLASYSVHWLSEAPEDLRKNRIPMYDCDEGLRQARRPLVLEAYARQFKKDFTLFLNLRAQELVPGGQMVISLLGHCSSDSTCQSNLLCDGVAFMLDDMASKGIIDREKLDSFYLPMYGPSDKELRKIIQDENSFMINKIVVHDVVSDMDKKSSITPKTVALATRAAYGPIVAQHFGSQGQVLEEFERTVELHVSAGSPKAVAPGFLILCVSLKKKV</sequence>
<feature type="region of interest" description="Disordered" evidence="4">
    <location>
        <begin position="1"/>
        <end position="21"/>
    </location>
</feature>
<reference evidence="5 6" key="1">
    <citation type="journal article" date="2009" name="Nature">
        <title>The Sorghum bicolor genome and the diversification of grasses.</title>
        <authorList>
            <person name="Paterson A.H."/>
            <person name="Bowers J.E."/>
            <person name="Bruggmann R."/>
            <person name="Dubchak I."/>
            <person name="Grimwood J."/>
            <person name="Gundlach H."/>
            <person name="Haberer G."/>
            <person name="Hellsten U."/>
            <person name="Mitros T."/>
            <person name="Poliakov A."/>
            <person name="Schmutz J."/>
            <person name="Spannagl M."/>
            <person name="Tang H."/>
            <person name="Wang X."/>
            <person name="Wicker T."/>
            <person name="Bharti A.K."/>
            <person name="Chapman J."/>
            <person name="Feltus F.A."/>
            <person name="Gowik U."/>
            <person name="Grigoriev I.V."/>
            <person name="Lyons E."/>
            <person name="Maher C.A."/>
            <person name="Martis M."/>
            <person name="Narechania A."/>
            <person name="Otillar R.P."/>
            <person name="Penning B.W."/>
            <person name="Salamov A.A."/>
            <person name="Wang Y."/>
            <person name="Zhang L."/>
            <person name="Carpita N.C."/>
            <person name="Freeling M."/>
            <person name="Gingle A.R."/>
            <person name="Hash C.T."/>
            <person name="Keller B."/>
            <person name="Klein P."/>
            <person name="Kresovich S."/>
            <person name="McCann M.C."/>
            <person name="Ming R."/>
            <person name="Peterson D.G."/>
            <person name="Mehboob-ur-Rahman"/>
            <person name="Ware D."/>
            <person name="Westhoff P."/>
            <person name="Mayer K.F."/>
            <person name="Messing J."/>
            <person name="Rokhsar D.S."/>
        </authorList>
    </citation>
    <scope>NUCLEOTIDE SEQUENCE [LARGE SCALE GENOMIC DNA]</scope>
    <source>
        <strain evidence="6">cv. BTx623</strain>
    </source>
</reference>
<protein>
    <submittedName>
        <fullName evidence="5">Uncharacterized protein</fullName>
    </submittedName>
</protein>
<dbReference type="Pfam" id="PF03492">
    <property type="entry name" value="Methyltransf_7"/>
    <property type="match status" value="1"/>
</dbReference>
<evidence type="ECO:0000256" key="1">
    <source>
        <dbReference type="ARBA" id="ARBA00008908"/>
    </source>
</evidence>
<accession>A0A194YJW2</accession>
<dbReference type="InterPro" id="IPR029063">
    <property type="entry name" value="SAM-dependent_MTases_sf"/>
</dbReference>
<dbReference type="GO" id="GO:0032259">
    <property type="term" value="P:methylation"/>
    <property type="evidence" value="ECO:0000318"/>
    <property type="project" value="GO_Central"/>
</dbReference>
<evidence type="ECO:0000313" key="5">
    <source>
        <dbReference type="EMBL" id="KXG19886.1"/>
    </source>
</evidence>
<dbReference type="Gene3D" id="1.10.1200.270">
    <property type="entry name" value="Methyltransferase, alpha-helical capping domain"/>
    <property type="match status" value="1"/>
</dbReference>
<gene>
    <name evidence="5" type="ORF">SORBI_3010G130500</name>
</gene>
<feature type="compositionally biased region" description="Polar residues" evidence="4">
    <location>
        <begin position="1"/>
        <end position="10"/>
    </location>
</feature>
<organism evidence="5 6">
    <name type="scientific">Sorghum bicolor</name>
    <name type="common">Sorghum</name>
    <name type="synonym">Sorghum vulgare</name>
    <dbReference type="NCBI Taxonomy" id="4558"/>
    <lineage>
        <taxon>Eukaryota</taxon>
        <taxon>Viridiplantae</taxon>
        <taxon>Streptophyta</taxon>
        <taxon>Embryophyta</taxon>
        <taxon>Tracheophyta</taxon>
        <taxon>Spermatophyta</taxon>
        <taxon>Magnoliopsida</taxon>
        <taxon>Liliopsida</taxon>
        <taxon>Poales</taxon>
        <taxon>Poaceae</taxon>
        <taxon>PACMAD clade</taxon>
        <taxon>Panicoideae</taxon>
        <taxon>Andropogonodae</taxon>
        <taxon>Andropogoneae</taxon>
        <taxon>Sorghinae</taxon>
        <taxon>Sorghum</taxon>
    </lineage>
</organism>
<dbReference type="eggNOG" id="ENOG502QQVK">
    <property type="taxonomic scope" value="Eukaryota"/>
</dbReference>
<keyword evidence="2" id="KW-0479">Metal-binding</keyword>
<keyword evidence="6" id="KW-1185">Reference proteome</keyword>
<evidence type="ECO:0000256" key="2">
    <source>
        <dbReference type="ARBA" id="ARBA00022723"/>
    </source>
</evidence>
<dbReference type="AlphaFoldDB" id="A0A194YJW2"/>
<dbReference type="OrthoDB" id="649586at2759"/>
<dbReference type="GO" id="GO:0046872">
    <property type="term" value="F:metal ion binding"/>
    <property type="evidence" value="ECO:0007669"/>
    <property type="project" value="UniProtKB-KW"/>
</dbReference>
<dbReference type="OMA" id="SEGILMA"/>
<dbReference type="PANTHER" id="PTHR31009">
    <property type="entry name" value="S-ADENOSYL-L-METHIONINE:CARBOXYL METHYLTRANSFERASE FAMILY PROTEIN"/>
    <property type="match status" value="1"/>
</dbReference>
<comment type="similarity">
    <text evidence="1">Belongs to the methyltransferase superfamily. Type-7 methyltransferase family. SABATH subfamily.</text>
</comment>
<proteinExistence type="inferred from homology"/>
<dbReference type="Gramene" id="KXG19886">
    <property type="protein sequence ID" value="KXG19886"/>
    <property type="gene ID" value="SORBI_3010G130500"/>
</dbReference>
<evidence type="ECO:0000256" key="4">
    <source>
        <dbReference type="SAM" id="MobiDB-lite"/>
    </source>
</evidence>
<name>A0A194YJW2_SORBI</name>